<protein>
    <submittedName>
        <fullName evidence="2">Nucleotide-binding universal stress UspA family protein</fullName>
    </submittedName>
</protein>
<evidence type="ECO:0000259" key="1">
    <source>
        <dbReference type="Pfam" id="PF00582"/>
    </source>
</evidence>
<dbReference type="OrthoDB" id="1522996at2"/>
<dbReference type="InterPro" id="IPR006016">
    <property type="entry name" value="UspA"/>
</dbReference>
<proteinExistence type="predicted"/>
<dbReference type="Gene3D" id="3.40.50.12370">
    <property type="match status" value="1"/>
</dbReference>
<comment type="caution">
    <text evidence="2">The sequence shown here is derived from an EMBL/GenBank/DDBJ whole genome shotgun (WGS) entry which is preliminary data.</text>
</comment>
<evidence type="ECO:0000313" key="2">
    <source>
        <dbReference type="EMBL" id="TDQ80037.1"/>
    </source>
</evidence>
<dbReference type="Proteomes" id="UP000295292">
    <property type="component" value="Unassembled WGS sequence"/>
</dbReference>
<name>A0A4R6WLZ8_9SPHI</name>
<dbReference type="SUPFAM" id="SSF52402">
    <property type="entry name" value="Adenine nucleotide alpha hydrolases-like"/>
    <property type="match status" value="2"/>
</dbReference>
<sequence>MNKTLVVALDLTEHDHTLIGYAKQLQSHYNIKHIHFIHNIKVSELDELLTEMLADVQIVPIIQRNLENKVQQIFQEQSSYTLTLLEGDNTEFGINEWVKNQKEPATILLGWKSAENGTGAMAQKLIRLSQADVLLVPKDSTFGINRILIPSDFSPTFSRVKNKVDALGGQQVQVLKVYHIPSVFFPFIDDEATQQKAEKLAKTQYAELSKKLNIAPSWQLKTQYRKEKSVADIIARESRLFRADLVVLAAKGSNSIPSIFLGSTTNELINKEPFQSAIYVVK</sequence>
<reference evidence="2 3" key="1">
    <citation type="submission" date="2019-03" db="EMBL/GenBank/DDBJ databases">
        <title>Genomic Encyclopedia of Archaeal and Bacterial Type Strains, Phase II (KMG-II): from individual species to whole genera.</title>
        <authorList>
            <person name="Goeker M."/>
        </authorList>
    </citation>
    <scope>NUCLEOTIDE SEQUENCE [LARGE SCALE GENOMIC DNA]</scope>
    <source>
        <strain evidence="2 3">DSM 28353</strain>
    </source>
</reference>
<dbReference type="AlphaFoldDB" id="A0A4R6WLZ8"/>
<accession>A0A4R6WLZ8</accession>
<organism evidence="2 3">
    <name type="scientific">Sphingobacterium yanglingense</name>
    <dbReference type="NCBI Taxonomy" id="1437280"/>
    <lineage>
        <taxon>Bacteria</taxon>
        <taxon>Pseudomonadati</taxon>
        <taxon>Bacteroidota</taxon>
        <taxon>Sphingobacteriia</taxon>
        <taxon>Sphingobacteriales</taxon>
        <taxon>Sphingobacteriaceae</taxon>
        <taxon>Sphingobacterium</taxon>
    </lineage>
</organism>
<evidence type="ECO:0000313" key="3">
    <source>
        <dbReference type="Proteomes" id="UP000295292"/>
    </source>
</evidence>
<dbReference type="Pfam" id="PF00582">
    <property type="entry name" value="Usp"/>
    <property type="match status" value="1"/>
</dbReference>
<feature type="domain" description="UspA" evidence="1">
    <location>
        <begin position="145"/>
        <end position="271"/>
    </location>
</feature>
<keyword evidence="3" id="KW-1185">Reference proteome</keyword>
<gene>
    <name evidence="2" type="ORF">CLV99_1491</name>
</gene>
<dbReference type="CDD" id="cd00293">
    <property type="entry name" value="USP-like"/>
    <property type="match status" value="1"/>
</dbReference>
<dbReference type="RefSeq" id="WP_133583785.1">
    <property type="nucleotide sequence ID" value="NZ_SNYV01000011.1"/>
</dbReference>
<dbReference type="EMBL" id="SNYV01000011">
    <property type="protein sequence ID" value="TDQ80037.1"/>
    <property type="molecule type" value="Genomic_DNA"/>
</dbReference>